<evidence type="ECO:0000259" key="4">
    <source>
        <dbReference type="Pfam" id="PF00496"/>
    </source>
</evidence>
<feature type="signal peptide" evidence="3">
    <location>
        <begin position="1"/>
        <end position="34"/>
    </location>
</feature>
<evidence type="ECO:0000256" key="3">
    <source>
        <dbReference type="SAM" id="SignalP"/>
    </source>
</evidence>
<dbReference type="SUPFAM" id="SSF53850">
    <property type="entry name" value="Periplasmic binding protein-like II"/>
    <property type="match status" value="1"/>
</dbReference>
<dbReference type="Proteomes" id="UP000036902">
    <property type="component" value="Chromosome"/>
</dbReference>
<protein>
    <submittedName>
        <fullName evidence="5">ABC transporter substrate-binding protein</fullName>
    </submittedName>
</protein>
<dbReference type="InterPro" id="IPR000914">
    <property type="entry name" value="SBP_5_dom"/>
</dbReference>
<dbReference type="PANTHER" id="PTHR30290:SF38">
    <property type="entry name" value="D,D-DIPEPTIDE-BINDING PERIPLASMIC PROTEIN DDPA-RELATED"/>
    <property type="match status" value="1"/>
</dbReference>
<evidence type="ECO:0000256" key="1">
    <source>
        <dbReference type="ARBA" id="ARBA00005695"/>
    </source>
</evidence>
<accession>A0A127K9G8</accession>
<dbReference type="GO" id="GO:0043190">
    <property type="term" value="C:ATP-binding cassette (ABC) transporter complex"/>
    <property type="evidence" value="ECO:0007669"/>
    <property type="project" value="InterPro"/>
</dbReference>
<proteinExistence type="inferred from homology"/>
<dbReference type="PIRSF" id="PIRSF002741">
    <property type="entry name" value="MppA"/>
    <property type="match status" value="1"/>
</dbReference>
<dbReference type="Gene3D" id="3.10.105.10">
    <property type="entry name" value="Dipeptide-binding Protein, Domain 3"/>
    <property type="match status" value="1"/>
</dbReference>
<feature type="domain" description="Solute-binding protein family 5" evidence="4">
    <location>
        <begin position="81"/>
        <end position="409"/>
    </location>
</feature>
<feature type="chain" id="PRO_5007798162" evidence="3">
    <location>
        <begin position="35"/>
        <end position="500"/>
    </location>
</feature>
<dbReference type="GO" id="GO:0030288">
    <property type="term" value="C:outer membrane-bounded periplasmic space"/>
    <property type="evidence" value="ECO:0007669"/>
    <property type="project" value="UniProtKB-ARBA"/>
</dbReference>
<dbReference type="Gene3D" id="3.40.190.10">
    <property type="entry name" value="Periplasmic binding protein-like II"/>
    <property type="match status" value="1"/>
</dbReference>
<keyword evidence="2 3" id="KW-0732">Signal</keyword>
<name>A0A127K9G8_9RHOO</name>
<reference evidence="6" key="1">
    <citation type="submission" date="2016-03" db="EMBL/GenBank/DDBJ databases">
        <authorList>
            <person name="Ma C."/>
            <person name="Zhou S."/>
            <person name="Yang G."/>
        </authorList>
    </citation>
    <scope>NUCLEOTIDE SEQUENCE [LARGE SCALE GENOMIC DNA]</scope>
    <source>
        <strain evidence="6">SgZ-1</strain>
    </source>
</reference>
<dbReference type="GO" id="GO:1904680">
    <property type="term" value="F:peptide transmembrane transporter activity"/>
    <property type="evidence" value="ECO:0007669"/>
    <property type="project" value="TreeGrafter"/>
</dbReference>
<sequence length="500" mass="55976">MTRTACSNAWRVLARCLLAGLVSGMAIVSGYAAAKDQVVFGITLEPDRLDPTSAPAAAIGEVVHYNVLEGLVKIEENGQTSPMLAESWDMSVDGRTYTFRLRPGVRFHDGQAFDSAAVKFSFERARRPDSGNKSRKKLFDKIERISTPDPLTVVLVLRHPDPHLLYRLGESPAVILHPASADRAMAAPIGTGPFRFERWDKGHSITLVKWPDYRDADAVRLQRAVFRFTNSFVDKVELPPEVDVFFNFATKTVLRNRLNERYQVLIGGSSSKALLAINNRHKPLDDVRVRRAINHAIDRAAVIQHILDGRGSAIGSHFSPTEIGYLHLADRYPHDPGRARALLAEAGIEGRLRLKLSLPPTPYARDGGQLLVQQLAAIGIDTDVELVSWAEWLNGAFKGDFELTLINHVEPLDYDIYTDPSYYFGYDSADFRALVEAHRNADNPRQRNRLLADIQRKLADDAVNAWIYAPQVSTVARKGLEGLWVNYPIYVHDLAALRWR</sequence>
<keyword evidence="6" id="KW-1185">Reference proteome</keyword>
<gene>
    <name evidence="5" type="ORF">AC731_017595</name>
</gene>
<dbReference type="STRING" id="1134435.AC731_017595"/>
<dbReference type="EMBL" id="CP014646">
    <property type="protein sequence ID" value="AMO38599.1"/>
    <property type="molecule type" value="Genomic_DNA"/>
</dbReference>
<dbReference type="AlphaFoldDB" id="A0A127K9G8"/>
<dbReference type="InterPro" id="IPR039424">
    <property type="entry name" value="SBP_5"/>
</dbReference>
<dbReference type="PANTHER" id="PTHR30290">
    <property type="entry name" value="PERIPLASMIC BINDING COMPONENT OF ABC TRANSPORTER"/>
    <property type="match status" value="1"/>
</dbReference>
<dbReference type="Pfam" id="PF00496">
    <property type="entry name" value="SBP_bac_5"/>
    <property type="match status" value="1"/>
</dbReference>
<dbReference type="Gene3D" id="3.90.76.10">
    <property type="entry name" value="Dipeptide-binding Protein, Domain 1"/>
    <property type="match status" value="1"/>
</dbReference>
<evidence type="ECO:0000256" key="2">
    <source>
        <dbReference type="ARBA" id="ARBA00022729"/>
    </source>
</evidence>
<dbReference type="GO" id="GO:0015833">
    <property type="term" value="P:peptide transport"/>
    <property type="evidence" value="ECO:0007669"/>
    <property type="project" value="TreeGrafter"/>
</dbReference>
<dbReference type="CDD" id="cd08494">
    <property type="entry name" value="PBP2_NikA_DppA_OppA_like_6"/>
    <property type="match status" value="1"/>
</dbReference>
<organism evidence="5 6">
    <name type="scientific">Thauera humireducens</name>
    <dbReference type="NCBI Taxonomy" id="1134435"/>
    <lineage>
        <taxon>Bacteria</taxon>
        <taxon>Pseudomonadati</taxon>
        <taxon>Pseudomonadota</taxon>
        <taxon>Betaproteobacteria</taxon>
        <taxon>Rhodocyclales</taxon>
        <taxon>Zoogloeaceae</taxon>
        <taxon>Thauera</taxon>
    </lineage>
</organism>
<evidence type="ECO:0000313" key="6">
    <source>
        <dbReference type="Proteomes" id="UP000036902"/>
    </source>
</evidence>
<comment type="similarity">
    <text evidence="1">Belongs to the bacterial solute-binding protein 5 family.</text>
</comment>
<dbReference type="InterPro" id="IPR030678">
    <property type="entry name" value="Peptide/Ni-bd"/>
</dbReference>
<evidence type="ECO:0000313" key="5">
    <source>
        <dbReference type="EMBL" id="AMO38599.1"/>
    </source>
</evidence>
<dbReference type="KEGG" id="thu:AC731_017595"/>